<evidence type="ECO:0000256" key="2">
    <source>
        <dbReference type="ARBA" id="ARBA00022737"/>
    </source>
</evidence>
<feature type="repeat" description="RCC1" evidence="3">
    <location>
        <begin position="347"/>
        <end position="421"/>
    </location>
</feature>
<feature type="repeat" description="RCC1" evidence="3">
    <location>
        <begin position="237"/>
        <end position="290"/>
    </location>
</feature>
<dbReference type="Gene3D" id="2.130.10.30">
    <property type="entry name" value="Regulator of chromosome condensation 1/beta-lactamase-inhibitor protein II"/>
    <property type="match status" value="1"/>
</dbReference>
<dbReference type="PhylomeDB" id="A0A060SWM4"/>
<keyword evidence="1" id="KW-0344">Guanine-nucleotide releasing factor</keyword>
<dbReference type="PRINTS" id="PR00633">
    <property type="entry name" value="RCCNDNSATION"/>
</dbReference>
<feature type="repeat" description="RCC1" evidence="3">
    <location>
        <begin position="118"/>
        <end position="183"/>
    </location>
</feature>
<organism evidence="6">
    <name type="scientific">Blastobotrys adeninivorans</name>
    <name type="common">Yeast</name>
    <name type="synonym">Arxula adeninivorans</name>
    <dbReference type="NCBI Taxonomy" id="409370"/>
    <lineage>
        <taxon>Eukaryota</taxon>
        <taxon>Fungi</taxon>
        <taxon>Dikarya</taxon>
        <taxon>Ascomycota</taxon>
        <taxon>Saccharomycotina</taxon>
        <taxon>Dipodascomycetes</taxon>
        <taxon>Dipodascales</taxon>
        <taxon>Trichomonascaceae</taxon>
        <taxon>Blastobotrys</taxon>
    </lineage>
</organism>
<feature type="region of interest" description="Disordered" evidence="4">
    <location>
        <begin position="136"/>
        <end position="156"/>
    </location>
</feature>
<dbReference type="InterPro" id="IPR051553">
    <property type="entry name" value="Ran_GTPase-activating"/>
</dbReference>
<dbReference type="SUPFAM" id="SSF50985">
    <property type="entry name" value="RCC1/BLIP-II"/>
    <property type="match status" value="1"/>
</dbReference>
<dbReference type="PANTHER" id="PTHR45982">
    <property type="entry name" value="REGULATOR OF CHROMOSOME CONDENSATION"/>
    <property type="match status" value="1"/>
</dbReference>
<feature type="repeat" description="RCC1" evidence="3">
    <location>
        <begin position="291"/>
        <end position="346"/>
    </location>
</feature>
<dbReference type="InterPro" id="IPR058923">
    <property type="entry name" value="RCC1-like_dom"/>
</dbReference>
<dbReference type="InterPro" id="IPR000408">
    <property type="entry name" value="Reg_chr_condens"/>
</dbReference>
<dbReference type="GO" id="GO:0005737">
    <property type="term" value="C:cytoplasm"/>
    <property type="evidence" value="ECO:0007669"/>
    <property type="project" value="TreeGrafter"/>
</dbReference>
<dbReference type="PANTHER" id="PTHR45982:SF1">
    <property type="entry name" value="REGULATOR OF CHROMOSOME CONDENSATION"/>
    <property type="match status" value="1"/>
</dbReference>
<feature type="compositionally biased region" description="Basic and acidic residues" evidence="4">
    <location>
        <begin position="143"/>
        <end position="156"/>
    </location>
</feature>
<evidence type="ECO:0000313" key="6">
    <source>
        <dbReference type="EMBL" id="CDP33128.1"/>
    </source>
</evidence>
<gene>
    <name evidence="6" type="ORF">GNLVRS02_ARAD1A02354g</name>
</gene>
<feature type="repeat" description="RCC1" evidence="3">
    <location>
        <begin position="423"/>
        <end position="482"/>
    </location>
</feature>
<feature type="compositionally biased region" description="Basic and acidic residues" evidence="4">
    <location>
        <begin position="1"/>
        <end position="30"/>
    </location>
</feature>
<evidence type="ECO:0000256" key="1">
    <source>
        <dbReference type="ARBA" id="ARBA00022658"/>
    </source>
</evidence>
<accession>A0A060SWM4</accession>
<dbReference type="InterPro" id="IPR009091">
    <property type="entry name" value="RCC1/BLIP-II"/>
</dbReference>
<proteinExistence type="predicted"/>
<sequence length="485" mass="51950">MPPKRSRSDDAPQTKRPRLVREPQAAERKSTVLVNGRAGPRASAKRSKLAINDIPTLSEQKLTVFNFGSGTICELGHGPDVTEIKRPRINPFLPADDSCGIVSVAAGGSHVVAIDYQGHLWSWGQNDSAVLGRNTVETEEEKAEDHDLNGRESTPKRVEGIPDNVVFVAVAATDNLSAAISEDGRVWAWGTFIDDGDKCFRAGGPDIQRQPLPVPGIRGAVAMAGGKDHLLILDNKGDVHAWGIGLSGQLGHQVSTRLRTKTFGPLKVVGLKNIRAVAAGEYHSFAIDHNDRLYAWGLNNFGQCCIPDMAGEGKTITKPTLVSFFEDKPVKMVAGGNHHSLVLLKSGEVYAVGETNFHQLGLPKSSFPKSTVYEGDGTTASYVPDPTKLTIGADGDDEDVTLPKFKYIAAGSDHSLALSEEDGSAWTWGFGEVYQLGHGKPAGEDSPEDEELPRRIRNTATTGVTMVYAGAGGQFSVLAGLPKEN</sequence>
<name>A0A060SWM4_BLAAD</name>
<dbReference type="PROSITE" id="PS50012">
    <property type="entry name" value="RCC1_3"/>
    <property type="match status" value="6"/>
</dbReference>
<reference evidence="6" key="2">
    <citation type="submission" date="2014-06" db="EMBL/GenBank/DDBJ databases">
        <title>The complete genome of Blastobotrys (Arxula) adeninivorans LS3 - a yeast of biotechnological interest.</title>
        <authorList>
            <person name="Kunze G."/>
            <person name="Gaillardin C."/>
            <person name="Czernicka M."/>
            <person name="Durrens P."/>
            <person name="Martin T."/>
            <person name="Boer E."/>
            <person name="Gabaldon T."/>
            <person name="Cruz J."/>
            <person name="Talla E."/>
            <person name="Marck C."/>
            <person name="Goffeau A."/>
            <person name="Barbe V."/>
            <person name="Baret P."/>
            <person name="Baronian K."/>
            <person name="Beier S."/>
            <person name="Bleykasten C."/>
            <person name="Bode R."/>
            <person name="Casaregola S."/>
            <person name="Despons L."/>
            <person name="Fairhead C."/>
            <person name="Giersberg M."/>
            <person name="Gierski P."/>
            <person name="Hahnel U."/>
            <person name="Hartmann A."/>
            <person name="Jankowska D."/>
            <person name="Jubin C."/>
            <person name="Jung P."/>
            <person name="Lafontaine I."/>
            <person name="Leh-Louis V."/>
            <person name="Lemaire M."/>
            <person name="Marcet-Houben M."/>
            <person name="Mascher M."/>
            <person name="Morel G."/>
            <person name="Richard G.-F."/>
            <person name="Riechen J."/>
            <person name="Sacerdot C."/>
            <person name="Sarkar A."/>
            <person name="Savel G."/>
            <person name="Schacherer J."/>
            <person name="Sherman D."/>
            <person name="Straub M.-L."/>
            <person name="Stein N."/>
            <person name="Thierry A."/>
            <person name="Trautwein-Schult A."/>
            <person name="Westhof E."/>
            <person name="Worch S."/>
            <person name="Dujon B."/>
            <person name="Souciet J.-L."/>
            <person name="Wincker P."/>
            <person name="Scholz U."/>
            <person name="Neuveglise N."/>
        </authorList>
    </citation>
    <scope>NUCLEOTIDE SEQUENCE</scope>
    <source>
        <strain evidence="6">LS3</strain>
    </source>
</reference>
<protein>
    <submittedName>
        <fullName evidence="6">ARAD1A02354p</fullName>
    </submittedName>
</protein>
<keyword evidence="2" id="KW-0677">Repeat</keyword>
<dbReference type="EMBL" id="HG937691">
    <property type="protein sequence ID" value="CDP33128.1"/>
    <property type="molecule type" value="Genomic_DNA"/>
</dbReference>
<dbReference type="PROSITE" id="PS00626">
    <property type="entry name" value="RCC1_2"/>
    <property type="match status" value="2"/>
</dbReference>
<evidence type="ECO:0000259" key="5">
    <source>
        <dbReference type="Pfam" id="PF25390"/>
    </source>
</evidence>
<dbReference type="Pfam" id="PF25390">
    <property type="entry name" value="WD40_RLD"/>
    <property type="match status" value="1"/>
</dbReference>
<evidence type="ECO:0000256" key="3">
    <source>
        <dbReference type="PROSITE-ProRule" id="PRU00235"/>
    </source>
</evidence>
<dbReference type="GO" id="GO:0005085">
    <property type="term" value="F:guanyl-nucleotide exchange factor activity"/>
    <property type="evidence" value="ECO:0007669"/>
    <property type="project" value="TreeGrafter"/>
</dbReference>
<evidence type="ECO:0000256" key="4">
    <source>
        <dbReference type="SAM" id="MobiDB-lite"/>
    </source>
</evidence>
<reference evidence="6" key="1">
    <citation type="submission" date="2014-02" db="EMBL/GenBank/DDBJ databases">
        <authorList>
            <person name="Genoscope - CEA"/>
        </authorList>
    </citation>
    <scope>NUCLEOTIDE SEQUENCE</scope>
    <source>
        <strain evidence="6">LS3</strain>
    </source>
</reference>
<feature type="domain" description="RCC1-like" evidence="5">
    <location>
        <begin position="64"/>
        <end position="478"/>
    </location>
</feature>
<feature type="region of interest" description="Disordered" evidence="4">
    <location>
        <begin position="1"/>
        <end position="40"/>
    </location>
</feature>
<feature type="repeat" description="RCC1" evidence="3">
    <location>
        <begin position="62"/>
        <end position="117"/>
    </location>
</feature>
<dbReference type="AlphaFoldDB" id="A0A060SWM4"/>
<dbReference type="PROSITE" id="PS00625">
    <property type="entry name" value="RCC1_1"/>
    <property type="match status" value="1"/>
</dbReference>